<protein>
    <submittedName>
        <fullName evidence="1">Uncharacterized protein</fullName>
    </submittedName>
</protein>
<reference evidence="1 2" key="1">
    <citation type="journal article" date="2019" name="Sci. Rep.">
        <title>Orb-weaving spider Araneus ventricosus genome elucidates the spidroin gene catalogue.</title>
        <authorList>
            <person name="Kono N."/>
            <person name="Nakamura H."/>
            <person name="Ohtoshi R."/>
            <person name="Moran D.A.P."/>
            <person name="Shinohara A."/>
            <person name="Yoshida Y."/>
            <person name="Fujiwara M."/>
            <person name="Mori M."/>
            <person name="Tomita M."/>
            <person name="Arakawa K."/>
        </authorList>
    </citation>
    <scope>NUCLEOTIDE SEQUENCE [LARGE SCALE GENOMIC DNA]</scope>
</reference>
<dbReference type="Proteomes" id="UP000499080">
    <property type="component" value="Unassembled WGS sequence"/>
</dbReference>
<sequence>MPLCGIRMRTVLSTTDYSSSLKFQKEPMVGRGGSILSVSTWEVIQKLGNFSFALSDAFSAGNVAHSGYFLKKILSLPLLRWGGKVELSFAPSDMEWNYSVPLCRLCAPGDILLRGFAFNP</sequence>
<keyword evidence="2" id="KW-1185">Reference proteome</keyword>
<proteinExistence type="predicted"/>
<accession>A0A4Y2WYT1</accession>
<evidence type="ECO:0000313" key="2">
    <source>
        <dbReference type="Proteomes" id="UP000499080"/>
    </source>
</evidence>
<organism evidence="1 2">
    <name type="scientific">Araneus ventricosus</name>
    <name type="common">Orbweaver spider</name>
    <name type="synonym">Epeira ventricosa</name>
    <dbReference type="NCBI Taxonomy" id="182803"/>
    <lineage>
        <taxon>Eukaryota</taxon>
        <taxon>Metazoa</taxon>
        <taxon>Ecdysozoa</taxon>
        <taxon>Arthropoda</taxon>
        <taxon>Chelicerata</taxon>
        <taxon>Arachnida</taxon>
        <taxon>Araneae</taxon>
        <taxon>Araneomorphae</taxon>
        <taxon>Entelegynae</taxon>
        <taxon>Araneoidea</taxon>
        <taxon>Araneidae</taxon>
        <taxon>Araneus</taxon>
    </lineage>
</organism>
<comment type="caution">
    <text evidence="1">The sequence shown here is derived from an EMBL/GenBank/DDBJ whole genome shotgun (WGS) entry which is preliminary data.</text>
</comment>
<dbReference type="AlphaFoldDB" id="A0A4Y2WYT1"/>
<gene>
    <name evidence="1" type="ORF">AVEN_93128_1</name>
</gene>
<evidence type="ECO:0000313" key="1">
    <source>
        <dbReference type="EMBL" id="GBO42409.1"/>
    </source>
</evidence>
<dbReference type="EMBL" id="BGPR01068471">
    <property type="protein sequence ID" value="GBO42409.1"/>
    <property type="molecule type" value="Genomic_DNA"/>
</dbReference>
<name>A0A4Y2WYT1_ARAVE</name>